<organism evidence="1 2">
    <name type="scientific">Nonomuraea jabiensis</name>
    <dbReference type="NCBI Taxonomy" id="882448"/>
    <lineage>
        <taxon>Bacteria</taxon>
        <taxon>Bacillati</taxon>
        <taxon>Actinomycetota</taxon>
        <taxon>Actinomycetes</taxon>
        <taxon>Streptosporangiales</taxon>
        <taxon>Streptosporangiaceae</taxon>
        <taxon>Nonomuraea</taxon>
    </lineage>
</organism>
<comment type="caution">
    <text evidence="1">The sequence shown here is derived from an EMBL/GenBank/DDBJ whole genome shotgun (WGS) entry which is preliminary data.</text>
</comment>
<dbReference type="AlphaFoldDB" id="A0A7W9G3Y3"/>
<dbReference type="RefSeq" id="WP_185070331.1">
    <property type="nucleotide sequence ID" value="NZ_JACHMB010000001.1"/>
</dbReference>
<proteinExistence type="predicted"/>
<keyword evidence="2" id="KW-1185">Reference proteome</keyword>
<evidence type="ECO:0000313" key="1">
    <source>
        <dbReference type="EMBL" id="MBB5776768.1"/>
    </source>
</evidence>
<gene>
    <name evidence="1" type="ORF">HD596_003524</name>
</gene>
<name>A0A7W9G3Y3_9ACTN</name>
<reference evidence="1 2" key="1">
    <citation type="submission" date="2020-08" db="EMBL/GenBank/DDBJ databases">
        <title>Sequencing the genomes of 1000 actinobacteria strains.</title>
        <authorList>
            <person name="Klenk H.-P."/>
        </authorList>
    </citation>
    <scope>NUCLEOTIDE SEQUENCE [LARGE SCALE GENOMIC DNA]</scope>
    <source>
        <strain evidence="1 2">DSM 45507</strain>
    </source>
</reference>
<sequence length="76" mass="8919">MQLVWRKPSKAEERARVVAWSCHCRTIVYELCRAAGQSYIRRTEYDDNGESVYETYRWSFKEAAEVWAALLEGQAV</sequence>
<evidence type="ECO:0000313" key="2">
    <source>
        <dbReference type="Proteomes" id="UP000579153"/>
    </source>
</evidence>
<protein>
    <submittedName>
        <fullName evidence="1">Uncharacterized protein</fullName>
    </submittedName>
</protein>
<dbReference type="Proteomes" id="UP000579153">
    <property type="component" value="Unassembled WGS sequence"/>
</dbReference>
<dbReference type="EMBL" id="JACHMB010000001">
    <property type="protein sequence ID" value="MBB5776768.1"/>
    <property type="molecule type" value="Genomic_DNA"/>
</dbReference>
<accession>A0A7W9G3Y3</accession>